<dbReference type="AlphaFoldDB" id="A0A9N7N4V8"/>
<feature type="region of interest" description="Disordered" evidence="3">
    <location>
        <begin position="39"/>
        <end position="68"/>
    </location>
</feature>
<feature type="compositionally biased region" description="Basic and acidic residues" evidence="3">
    <location>
        <begin position="58"/>
        <end position="68"/>
    </location>
</feature>
<dbReference type="InterPro" id="IPR029044">
    <property type="entry name" value="Nucleotide-diphossugar_trans"/>
</dbReference>
<keyword evidence="1" id="KW-0808">Transferase</keyword>
<feature type="non-terminal residue" evidence="4">
    <location>
        <position position="68"/>
    </location>
</feature>
<dbReference type="InterPro" id="IPR002618">
    <property type="entry name" value="UDPGP_fam"/>
</dbReference>
<dbReference type="SUPFAM" id="SSF53448">
    <property type="entry name" value="Nucleotide-diphospho-sugar transferases"/>
    <property type="match status" value="1"/>
</dbReference>
<dbReference type="OrthoDB" id="10520720at2759"/>
<evidence type="ECO:0000256" key="1">
    <source>
        <dbReference type="ARBA" id="ARBA00022679"/>
    </source>
</evidence>
<evidence type="ECO:0000256" key="2">
    <source>
        <dbReference type="ARBA" id="ARBA00022695"/>
    </source>
</evidence>
<gene>
    <name evidence="4" type="ORF">SHERM_20413</name>
</gene>
<dbReference type="Gene3D" id="3.90.550.10">
    <property type="entry name" value="Spore Coat Polysaccharide Biosynthesis Protein SpsA, Chain A"/>
    <property type="match status" value="1"/>
</dbReference>
<keyword evidence="5" id="KW-1185">Reference proteome</keyword>
<comment type="caution">
    <text evidence="4">The sequence shown here is derived from an EMBL/GenBank/DDBJ whole genome shotgun (WGS) entry which is preliminary data.</text>
</comment>
<feature type="non-terminal residue" evidence="4">
    <location>
        <position position="1"/>
    </location>
</feature>
<evidence type="ECO:0000256" key="3">
    <source>
        <dbReference type="SAM" id="MobiDB-lite"/>
    </source>
</evidence>
<proteinExistence type="predicted"/>
<dbReference type="Pfam" id="PF01704">
    <property type="entry name" value="UDPGP"/>
    <property type="match status" value="1"/>
</dbReference>
<dbReference type="GO" id="GO:0070569">
    <property type="term" value="F:uridylyltransferase activity"/>
    <property type="evidence" value="ECO:0007669"/>
    <property type="project" value="InterPro"/>
</dbReference>
<name>A0A9N7N4V8_STRHE</name>
<protein>
    <submittedName>
        <fullName evidence="4">UTP--glucose-1-phosphate uridylyltransferase 1</fullName>
    </submittedName>
</protein>
<dbReference type="Proteomes" id="UP001153555">
    <property type="component" value="Unassembled WGS sequence"/>
</dbReference>
<dbReference type="EMBL" id="CACSLK010024540">
    <property type="protein sequence ID" value="CAA0823246.1"/>
    <property type="molecule type" value="Genomic_DNA"/>
</dbReference>
<evidence type="ECO:0000313" key="5">
    <source>
        <dbReference type="Proteomes" id="UP001153555"/>
    </source>
</evidence>
<organism evidence="4 5">
    <name type="scientific">Striga hermonthica</name>
    <name type="common">Purple witchweed</name>
    <name type="synonym">Buchnera hermonthica</name>
    <dbReference type="NCBI Taxonomy" id="68872"/>
    <lineage>
        <taxon>Eukaryota</taxon>
        <taxon>Viridiplantae</taxon>
        <taxon>Streptophyta</taxon>
        <taxon>Embryophyta</taxon>
        <taxon>Tracheophyta</taxon>
        <taxon>Spermatophyta</taxon>
        <taxon>Magnoliopsida</taxon>
        <taxon>eudicotyledons</taxon>
        <taxon>Gunneridae</taxon>
        <taxon>Pentapetalae</taxon>
        <taxon>asterids</taxon>
        <taxon>lamiids</taxon>
        <taxon>Lamiales</taxon>
        <taxon>Orobanchaceae</taxon>
        <taxon>Buchnereae</taxon>
        <taxon>Striga</taxon>
    </lineage>
</organism>
<reference evidence="4" key="1">
    <citation type="submission" date="2019-12" db="EMBL/GenBank/DDBJ databases">
        <authorList>
            <person name="Scholes J."/>
        </authorList>
    </citation>
    <scope>NUCLEOTIDE SEQUENCE</scope>
</reference>
<keyword evidence="2 4" id="KW-0548">Nucleotidyltransferase</keyword>
<sequence length="68" mass="7866">GKEYILMLSDDNLAQVIDPKILNHLIRNKIEFCLEVRSKSSDLEKSELPPNEDVSIPKPKENWKSIDM</sequence>
<evidence type="ECO:0000313" key="4">
    <source>
        <dbReference type="EMBL" id="CAA0823246.1"/>
    </source>
</evidence>
<accession>A0A9N7N4V8</accession>